<name>A9I7B2_BORPD</name>
<dbReference type="EMBL" id="AM902716">
    <property type="protein sequence ID" value="CAP44393.1"/>
    <property type="molecule type" value="Genomic_DNA"/>
</dbReference>
<dbReference type="AlphaFoldDB" id="A9I7B2"/>
<sequence>MKKAVGITAGVVIVLAAGWLGATWYTGKRIEAEAPARLEEANQKLADALAGMGFGITIKQIDYERHFFTSQARYGISLAKGPGGPDDLPQGTAEFVSQIQHGPFPLGAVTRGRVMPALAFVHAELAANEDLKPLFELTQGATPLWSDTIISYNGDSTGTAGLAPIEFSKDGDVLKFSGAHAEGSYVRATQGTQGHMAIDRITLDATKNEQPVKLDMAGLAFDVDTRMGQFGLGIGTSSALVERIDIQNPDTNTQVALQGLGYTVALTESGSNLNLDAGYRVGQIQVNGKDFGKGQASLKFERLDGKAVNELSKLYNQIIREAGESGGESDAASPVLTDARRQALMQLGRQLLAGNPSMRLDPVSWQTAKGESRLALTIDLTKLPDPDAAAPAGEGMQAMLRQAIKRIDAQVALSKPMMQELIAQYMQGQGLDAQQASAEADDQVRSLSGMAEMLNLGKNDGDKLVASFQYADGKASLNGNEMPADELFNSMLGGLGDDDEEETSAADGALLSALDPVVVGGILDEAGFTYETGAGEQGYPLMTIEPGDSGASSLRIEFNDCDIENACDDLLLRASFASQQPVALQVLNEWNLRNRWARAYLDTDNQAVLEMDVNAYGGIGNSGADYLIRTFLAAVPLFAEALSNTSR</sequence>
<protein>
    <submittedName>
        <fullName evidence="1">Exported protein</fullName>
    </submittedName>
</protein>
<dbReference type="STRING" id="94624.Bpet4045"/>
<dbReference type="InterPro" id="IPR019660">
    <property type="entry name" value="Put_sensory_transdc_reg_YbjN"/>
</dbReference>
<reference evidence="1 2" key="1">
    <citation type="journal article" date="2008" name="BMC Genomics">
        <title>The missing link: Bordetella petrii is endowed with both the metabolic versatility of environmental bacteria and virulence traits of pathogenic Bordetellae.</title>
        <authorList>
            <person name="Gross R."/>
            <person name="Guzman C.A."/>
            <person name="Sebaihia M."/>
            <person name="Martins Dos Santos V.A."/>
            <person name="Pieper D.H."/>
            <person name="Koebnik R."/>
            <person name="Lechner M."/>
            <person name="Bartels D."/>
            <person name="Buhrmester J."/>
            <person name="Choudhuri J.V."/>
            <person name="Ebensen T."/>
            <person name="Gaigalat L."/>
            <person name="Herrmann S."/>
            <person name="Khachane A.N."/>
            <person name="Larisch C."/>
            <person name="Link S."/>
            <person name="Linke B."/>
            <person name="Meyer F."/>
            <person name="Mormann S."/>
            <person name="Nakunst D."/>
            <person name="Rueckert C."/>
            <person name="Schneiker-Bekel S."/>
            <person name="Schulze K."/>
            <person name="Vorhoelter F.J."/>
            <person name="Yevsa T."/>
            <person name="Engle J.T."/>
            <person name="Goldman W.E."/>
            <person name="Puehler A."/>
            <person name="Goebel U.B."/>
            <person name="Goesmann A."/>
            <person name="Bloecker H."/>
            <person name="Kaiser O."/>
            <person name="Martinez-Arias R."/>
        </authorList>
    </citation>
    <scope>NUCLEOTIDE SEQUENCE [LARGE SCALE GENOMIC DNA]</scope>
    <source>
        <strain evidence="2">ATCC BAA-461 / DSM 12804 / CCUG 43448 / CIP 107267 / Se-1111R</strain>
    </source>
</reference>
<keyword evidence="2" id="KW-1185">Reference proteome</keyword>
<evidence type="ECO:0000313" key="1">
    <source>
        <dbReference type="EMBL" id="CAP44393.1"/>
    </source>
</evidence>
<accession>A9I7B2</accession>
<dbReference type="KEGG" id="bpt:Bpet4045"/>
<dbReference type="InterPro" id="IPR010352">
    <property type="entry name" value="DUF945"/>
</dbReference>
<dbReference type="eggNOG" id="COG5339">
    <property type="taxonomic scope" value="Bacteria"/>
</dbReference>
<dbReference type="Proteomes" id="UP000001225">
    <property type="component" value="Chromosome"/>
</dbReference>
<dbReference type="Pfam" id="PF06097">
    <property type="entry name" value="DUF945"/>
    <property type="match status" value="1"/>
</dbReference>
<proteinExistence type="predicted"/>
<dbReference type="CDD" id="cd17511">
    <property type="entry name" value="YbjN_AmyR-like"/>
    <property type="match status" value="1"/>
</dbReference>
<organism evidence="1 2">
    <name type="scientific">Bordetella petrii (strain ATCC BAA-461 / DSM 12804 / CCUG 43448 / CIP 107267 / Se-1111R)</name>
    <dbReference type="NCBI Taxonomy" id="340100"/>
    <lineage>
        <taxon>Bacteria</taxon>
        <taxon>Pseudomonadati</taxon>
        <taxon>Pseudomonadota</taxon>
        <taxon>Betaproteobacteria</taxon>
        <taxon>Burkholderiales</taxon>
        <taxon>Alcaligenaceae</taxon>
        <taxon>Bordetella</taxon>
    </lineage>
</organism>
<dbReference type="Pfam" id="PF10722">
    <property type="entry name" value="YbjN"/>
    <property type="match status" value="1"/>
</dbReference>
<evidence type="ECO:0000313" key="2">
    <source>
        <dbReference type="Proteomes" id="UP000001225"/>
    </source>
</evidence>
<gene>
    <name evidence="1" type="ordered locus">Bpet4045</name>
</gene>